<dbReference type="Proteomes" id="UP001501576">
    <property type="component" value="Unassembled WGS sequence"/>
</dbReference>
<organism evidence="2 3">
    <name type="scientific">Streptomyces mordarskii</name>
    <dbReference type="NCBI Taxonomy" id="1226758"/>
    <lineage>
        <taxon>Bacteria</taxon>
        <taxon>Bacillati</taxon>
        <taxon>Actinomycetota</taxon>
        <taxon>Actinomycetes</taxon>
        <taxon>Kitasatosporales</taxon>
        <taxon>Streptomycetaceae</taxon>
        <taxon>Streptomyces</taxon>
    </lineage>
</organism>
<dbReference type="GO" id="GO:0016853">
    <property type="term" value="F:isomerase activity"/>
    <property type="evidence" value="ECO:0007669"/>
    <property type="project" value="UniProtKB-KW"/>
</dbReference>
<evidence type="ECO:0000259" key="1">
    <source>
        <dbReference type="Pfam" id="PF11716"/>
    </source>
</evidence>
<protein>
    <submittedName>
        <fullName evidence="2">Mycothiol-dependent maleylpyruvate isomerase NagL</fullName>
    </submittedName>
</protein>
<dbReference type="InterPro" id="IPR017517">
    <property type="entry name" value="Maleyloyr_isom"/>
</dbReference>
<comment type="caution">
    <text evidence="2">The sequence shown here is derived from an EMBL/GenBank/DDBJ whole genome shotgun (WGS) entry which is preliminary data.</text>
</comment>
<evidence type="ECO:0000313" key="2">
    <source>
        <dbReference type="EMBL" id="GAA0514014.1"/>
    </source>
</evidence>
<sequence length="267" mass="29448">MNVQKNTAKSLLNADRSADPLQDSQIIADLADARQGQAFFDQKFRELDIVELRQASLLPGWTRAHVIAHVAYNARALGRLVAWAQSNIECPMYESADARNREIDLGATLSGPELLQLSADEAGQLDKAWRNLPKDRWEYHVKNAQGVSISVAETVWMRSRELWLHALDLDNGARADDIPDSALHRILQDVLTVWASRDGIAVRARVSDSGVEVQPLGVQRNDLGATNVAGTLPDLVMWAAGRRRHGVVEVGSAGREISAVPEAPRWL</sequence>
<dbReference type="Gene3D" id="1.20.120.450">
    <property type="entry name" value="dinb family like domain"/>
    <property type="match status" value="1"/>
</dbReference>
<dbReference type="Pfam" id="PF11716">
    <property type="entry name" value="MDMPI_N"/>
    <property type="match status" value="1"/>
</dbReference>
<name>A0ABN1C8J0_9ACTN</name>
<dbReference type="InterPro" id="IPR036527">
    <property type="entry name" value="SCP2_sterol-bd_dom_sf"/>
</dbReference>
<dbReference type="Gene3D" id="3.30.1050.20">
    <property type="match status" value="1"/>
</dbReference>
<dbReference type="InterPro" id="IPR024344">
    <property type="entry name" value="MDMPI_metal-binding"/>
</dbReference>
<keyword evidence="3" id="KW-1185">Reference proteome</keyword>
<dbReference type="EMBL" id="BAAABZ010000011">
    <property type="protein sequence ID" value="GAA0514014.1"/>
    <property type="molecule type" value="Genomic_DNA"/>
</dbReference>
<accession>A0ABN1C8J0</accession>
<dbReference type="SUPFAM" id="SSF109854">
    <property type="entry name" value="DinB/YfiT-like putative metalloenzymes"/>
    <property type="match status" value="1"/>
</dbReference>
<dbReference type="InterPro" id="IPR034660">
    <property type="entry name" value="DinB/YfiT-like"/>
</dbReference>
<evidence type="ECO:0000313" key="3">
    <source>
        <dbReference type="Proteomes" id="UP001501576"/>
    </source>
</evidence>
<proteinExistence type="predicted"/>
<gene>
    <name evidence="2" type="primary">nagL</name>
    <name evidence="2" type="ORF">GCM10010390_15450</name>
</gene>
<dbReference type="SUPFAM" id="SSF55718">
    <property type="entry name" value="SCP-like"/>
    <property type="match status" value="1"/>
</dbReference>
<reference evidence="2 3" key="1">
    <citation type="journal article" date="2019" name="Int. J. Syst. Evol. Microbiol.">
        <title>The Global Catalogue of Microorganisms (GCM) 10K type strain sequencing project: providing services to taxonomists for standard genome sequencing and annotation.</title>
        <authorList>
            <consortium name="The Broad Institute Genomics Platform"/>
            <consortium name="The Broad Institute Genome Sequencing Center for Infectious Disease"/>
            <person name="Wu L."/>
            <person name="Ma J."/>
        </authorList>
    </citation>
    <scope>NUCLEOTIDE SEQUENCE [LARGE SCALE GENOMIC DNA]</scope>
    <source>
        <strain evidence="2 3">JCM 5052</strain>
    </source>
</reference>
<feature type="domain" description="Mycothiol-dependent maleylpyruvate isomerase metal-binding" evidence="1">
    <location>
        <begin position="34"/>
        <end position="169"/>
    </location>
</feature>
<keyword evidence="2" id="KW-0413">Isomerase</keyword>
<dbReference type="NCBIfam" id="TIGR03083">
    <property type="entry name" value="maleylpyruvate isomerase family mycothiol-dependent enzyme"/>
    <property type="match status" value="1"/>
</dbReference>